<gene>
    <name evidence="5" type="ORF">D1781_03655</name>
</gene>
<evidence type="ECO:0000256" key="1">
    <source>
        <dbReference type="SAM" id="MobiDB-lite"/>
    </source>
</evidence>
<dbReference type="Pfam" id="PF22124">
    <property type="entry name" value="Glyco_hydro_95_cat"/>
    <property type="match status" value="1"/>
</dbReference>
<keyword evidence="6" id="KW-1185">Reference proteome</keyword>
<feature type="region of interest" description="Disordered" evidence="1">
    <location>
        <begin position="1"/>
        <end position="109"/>
    </location>
</feature>
<feature type="domain" description="Glycosyl hydrolase family 95 catalytic" evidence="4">
    <location>
        <begin position="364"/>
        <end position="754"/>
    </location>
</feature>
<dbReference type="Pfam" id="PF21307">
    <property type="entry name" value="Glyco_hydro_95_C"/>
    <property type="match status" value="1"/>
</dbReference>
<feature type="domain" description="Glycosyl hydrolase family 95 N-terminal" evidence="2">
    <location>
        <begin position="109"/>
        <end position="274"/>
    </location>
</feature>
<dbReference type="InterPro" id="IPR008928">
    <property type="entry name" value="6-hairpin_glycosidase_sf"/>
</dbReference>
<comment type="caution">
    <text evidence="5">The sequence shown here is derived from an EMBL/GenBank/DDBJ whole genome shotgun (WGS) entry which is preliminary data.</text>
</comment>
<sequence>MDCTRPDAGPLVDRRPRRPSTVEHDLGRRPRQRTGHDLDVARPPPRGLRGGRHRPGRRALAAADGLPRARSSVHPHRVPRITPRGADGGCIRGPVVSAERPGRSSFVSTSTADRWDEGVIVGSGRVGALVWGSPREHVVSISHERFFLPVHPRPLPPPLADVRGAARAALIDGDAARAARIVDDAVAAAGYDRLIWTDPLAPCSELRVRFGDHSFSGYRRAVDLENGAVALHWSDSRAEMRVRAPRGTQSVLVEVRSQVETALELRLGMATDNHADLPGAVDYADHVRAEVDQDPAGPRFSVFSTAPGASDIGSTTTLRLPPGSQIELQRDSVVARFDLRPDEWAALELDVAVSGVEQDPSLDIGDHAALLRASWLDLHSGVSEDVPTEHVLHGAGQDTALLRGLIELAYAAGRYTVIGSTGELPATLQGVWQGTWAPAWSADYTLNGNVQNGGVASLIPTGTPQQIRALIRLLVPHLDDYRVNAKQLFGFRGALLPSRMSSHGLANHFNGDFPHEFWISCGGWILRMLADAVLATGDRDLVDDETWELVLEILHFYEDLVAEGVFAPAYSPENTPAGSATPLSVDPAMDVAVVRDAARAARILAEARGETPPHLEIEPRFRVEQGRLAEWSGAGQPDRLAHRHVSQLYPLWYDTDPAFEAGELRSAAGRLVKDKIAWRAMDPTAPPGNMEMAFGLTQLGLAATALGDADSAEQCVRWLAELHTRPSMTTTHDAGVIFNVDAAGGLPAVVASMLVRSSRDRIDLLPALPATWPGGAVGGLTTRTGLVVERLEWSTTGLQVLLGGEEQSDWVRSQPVRLRLPRPVAVDGQAVREIRLPSGREHRLDLTWA</sequence>
<proteinExistence type="predicted"/>
<evidence type="ECO:0000313" key="6">
    <source>
        <dbReference type="Proteomes" id="UP000265742"/>
    </source>
</evidence>
<dbReference type="GO" id="GO:0004560">
    <property type="term" value="F:alpha-L-fucosidase activity"/>
    <property type="evidence" value="ECO:0007669"/>
    <property type="project" value="TreeGrafter"/>
</dbReference>
<name>A0A3A1U2J0_9MICO</name>
<evidence type="ECO:0000259" key="4">
    <source>
        <dbReference type="Pfam" id="PF22124"/>
    </source>
</evidence>
<protein>
    <submittedName>
        <fullName evidence="5">Uncharacterized protein</fullName>
    </submittedName>
</protein>
<dbReference type="Proteomes" id="UP000265742">
    <property type="component" value="Unassembled WGS sequence"/>
</dbReference>
<feature type="domain" description="Alpha fucosidase A-like C-terminal" evidence="3">
    <location>
        <begin position="757"/>
        <end position="798"/>
    </location>
</feature>
<accession>A0A3A1U2J0</accession>
<evidence type="ECO:0000259" key="3">
    <source>
        <dbReference type="Pfam" id="PF21307"/>
    </source>
</evidence>
<reference evidence="6" key="1">
    <citation type="submission" date="2018-09" db="EMBL/GenBank/DDBJ databases">
        <authorList>
            <person name="Kim I."/>
        </authorList>
    </citation>
    <scope>NUCLEOTIDE SEQUENCE [LARGE SCALE GENOMIC DNA]</scope>
    <source>
        <strain evidence="6">DD4a</strain>
    </source>
</reference>
<organism evidence="5 6">
    <name type="scientific">Amnibacterium setariae</name>
    <dbReference type="NCBI Taxonomy" id="2306585"/>
    <lineage>
        <taxon>Bacteria</taxon>
        <taxon>Bacillati</taxon>
        <taxon>Actinomycetota</taxon>
        <taxon>Actinomycetes</taxon>
        <taxon>Micrococcales</taxon>
        <taxon>Microbacteriaceae</taxon>
        <taxon>Amnibacterium</taxon>
    </lineage>
</organism>
<dbReference type="InterPro" id="IPR027414">
    <property type="entry name" value="GH95_N_dom"/>
</dbReference>
<dbReference type="Gene3D" id="1.50.10.10">
    <property type="match status" value="1"/>
</dbReference>
<dbReference type="EMBL" id="QXTG01000001">
    <property type="protein sequence ID" value="RIX30530.1"/>
    <property type="molecule type" value="Genomic_DNA"/>
</dbReference>
<dbReference type="InterPro" id="IPR012341">
    <property type="entry name" value="6hp_glycosidase-like_sf"/>
</dbReference>
<feature type="compositionally biased region" description="Basic and acidic residues" evidence="1">
    <location>
        <begin position="20"/>
        <end position="40"/>
    </location>
</feature>
<evidence type="ECO:0000259" key="2">
    <source>
        <dbReference type="Pfam" id="PF14498"/>
    </source>
</evidence>
<dbReference type="AlphaFoldDB" id="A0A3A1U2J0"/>
<dbReference type="PANTHER" id="PTHR31084:SF0">
    <property type="entry name" value="ALPHA-L-FUCOSIDASE 2"/>
    <property type="match status" value="1"/>
</dbReference>
<evidence type="ECO:0000313" key="5">
    <source>
        <dbReference type="EMBL" id="RIX30530.1"/>
    </source>
</evidence>
<dbReference type="Gene3D" id="2.70.98.50">
    <property type="entry name" value="putative glycoside hydrolase family protein from bacillus halodurans"/>
    <property type="match status" value="1"/>
</dbReference>
<dbReference type="Pfam" id="PF14498">
    <property type="entry name" value="Glyco_hyd_65N_2"/>
    <property type="match status" value="1"/>
</dbReference>
<dbReference type="InterPro" id="IPR049053">
    <property type="entry name" value="AFCA-like_C"/>
</dbReference>
<dbReference type="GO" id="GO:0005975">
    <property type="term" value="P:carbohydrate metabolic process"/>
    <property type="evidence" value="ECO:0007669"/>
    <property type="project" value="InterPro"/>
</dbReference>
<dbReference type="InterPro" id="IPR054363">
    <property type="entry name" value="GH95_cat"/>
</dbReference>
<dbReference type="SUPFAM" id="SSF48208">
    <property type="entry name" value="Six-hairpin glycosidases"/>
    <property type="match status" value="1"/>
</dbReference>
<dbReference type="PANTHER" id="PTHR31084">
    <property type="entry name" value="ALPHA-L-FUCOSIDASE 2"/>
    <property type="match status" value="1"/>
</dbReference>